<evidence type="ECO:0000313" key="3">
    <source>
        <dbReference type="Proteomes" id="UP000198949"/>
    </source>
</evidence>
<reference evidence="3" key="1">
    <citation type="submission" date="2016-10" db="EMBL/GenBank/DDBJ databases">
        <authorList>
            <person name="Varghese N."/>
            <person name="Submissions S."/>
        </authorList>
    </citation>
    <scope>NUCLEOTIDE SEQUENCE [LARGE SCALE GENOMIC DNA]</scope>
    <source>
        <strain evidence="3">CGMCC 4.3516</strain>
    </source>
</reference>
<evidence type="ECO:0000259" key="1">
    <source>
        <dbReference type="Pfam" id="PF19054"/>
    </source>
</evidence>
<name>A0A1G6TP29_9ACTN</name>
<sequence>MDGYCDTEWMSTASELRRQIGRELAAQRELAGLNVTDPEAAAIVGSTRTLRRLEEGRSTRLTFAIIGRLAEHYGAPQQVRFELERIWRFVNDKIWAQTSLAIANSGWDAYLEFERLAVGLRKFETMFVPGEMQTERTMRRLFERGDVAPERIPVLIEDRLARQEALLGRLESIKLEYLLTETVLRCGCDDEQLNRMLEIDEHPNVTIKYLPFSGGPYPMLDVPFYVLSFRDHEDPSIVYLESPYERRFYENSDAVAKYHQIFEGGLRQAKSLKEFKR</sequence>
<dbReference type="Pfam" id="PF13560">
    <property type="entry name" value="HTH_31"/>
    <property type="match status" value="1"/>
</dbReference>
<accession>A0A1G6TP29</accession>
<gene>
    <name evidence="2" type="ORF">SAMN05216270_10377</name>
</gene>
<dbReference type="InterPro" id="IPR043917">
    <property type="entry name" value="DUF5753"/>
</dbReference>
<keyword evidence="3" id="KW-1185">Reference proteome</keyword>
<feature type="domain" description="DUF5753" evidence="1">
    <location>
        <begin position="109"/>
        <end position="271"/>
    </location>
</feature>
<dbReference type="EMBL" id="FNAD01000003">
    <property type="protein sequence ID" value="SDD30858.1"/>
    <property type="molecule type" value="Genomic_DNA"/>
</dbReference>
<dbReference type="STRING" id="58114.SAMN05216270_10377"/>
<organism evidence="2 3">
    <name type="scientific">Glycomyces harbinensis</name>
    <dbReference type="NCBI Taxonomy" id="58114"/>
    <lineage>
        <taxon>Bacteria</taxon>
        <taxon>Bacillati</taxon>
        <taxon>Actinomycetota</taxon>
        <taxon>Actinomycetes</taxon>
        <taxon>Glycomycetales</taxon>
        <taxon>Glycomycetaceae</taxon>
        <taxon>Glycomyces</taxon>
    </lineage>
</organism>
<protein>
    <recommendedName>
        <fullName evidence="1">DUF5753 domain-containing protein</fullName>
    </recommendedName>
</protein>
<dbReference type="Pfam" id="PF19054">
    <property type="entry name" value="DUF5753"/>
    <property type="match status" value="1"/>
</dbReference>
<evidence type="ECO:0000313" key="2">
    <source>
        <dbReference type="EMBL" id="SDD30858.1"/>
    </source>
</evidence>
<dbReference type="AlphaFoldDB" id="A0A1G6TP29"/>
<proteinExistence type="predicted"/>
<dbReference type="Proteomes" id="UP000198949">
    <property type="component" value="Unassembled WGS sequence"/>
</dbReference>